<dbReference type="CDD" id="cd20736">
    <property type="entry name" value="PoNe_Nuclease"/>
    <property type="match status" value="1"/>
</dbReference>
<dbReference type="NCBIfam" id="NF009150">
    <property type="entry name" value="PRK12497.1-3"/>
    <property type="match status" value="1"/>
</dbReference>
<name>A0A2V4BFF9_9PSEU</name>
<reference evidence="3 4" key="1">
    <citation type="submission" date="2016-07" db="EMBL/GenBank/DDBJ databases">
        <title>Draft genome sequence of Prauserella muralis DSM 45305, isolated from a mould-covered wall in an indoor environment.</title>
        <authorList>
            <person name="Ruckert C."/>
            <person name="Albersmeier A."/>
            <person name="Jiang C.-L."/>
            <person name="Jiang Y."/>
            <person name="Kalinowski J."/>
            <person name="Schneider O."/>
            <person name="Winkler A."/>
            <person name="Zotchev S.B."/>
        </authorList>
    </citation>
    <scope>NUCLEOTIDE SEQUENCE [LARGE SCALE GENOMIC DNA]</scope>
    <source>
        <strain evidence="3 4">DSM 45305</strain>
    </source>
</reference>
<dbReference type="NCBIfam" id="TIGR00252">
    <property type="entry name" value="YraN family protein"/>
    <property type="match status" value="1"/>
</dbReference>
<keyword evidence="4" id="KW-1185">Reference proteome</keyword>
<comment type="caution">
    <text evidence="3">The sequence shown here is derived from an EMBL/GenBank/DDBJ whole genome shotgun (WGS) entry which is preliminary data.</text>
</comment>
<organism evidence="3 4">
    <name type="scientific">Prauserella muralis</name>
    <dbReference type="NCBI Taxonomy" id="588067"/>
    <lineage>
        <taxon>Bacteria</taxon>
        <taxon>Bacillati</taxon>
        <taxon>Actinomycetota</taxon>
        <taxon>Actinomycetes</taxon>
        <taxon>Pseudonocardiales</taxon>
        <taxon>Pseudonocardiaceae</taxon>
        <taxon>Prauserella</taxon>
    </lineage>
</organism>
<accession>A0A2V4BFF9</accession>
<evidence type="ECO:0000256" key="1">
    <source>
        <dbReference type="ARBA" id="ARBA00006738"/>
    </source>
</evidence>
<dbReference type="InterPro" id="IPR011856">
    <property type="entry name" value="tRNA_endonuc-like_dom_sf"/>
</dbReference>
<dbReference type="HAMAP" id="MF_00048">
    <property type="entry name" value="UPF0102"/>
    <property type="match status" value="1"/>
</dbReference>
<dbReference type="Gene3D" id="3.40.1350.10">
    <property type="match status" value="1"/>
</dbReference>
<dbReference type="Pfam" id="PF02021">
    <property type="entry name" value="UPF0102"/>
    <property type="match status" value="1"/>
</dbReference>
<dbReference type="InterPro" id="IPR011335">
    <property type="entry name" value="Restrct_endonuc-II-like"/>
</dbReference>
<sequence>MARCAQRGSHGSRLALGRRGEDLAAEHLRQRGLVVLSRNWRCREGELDLVATDGRTLIVCEVKTRSGPAYGQPAEAVTADKRSRIRRLAGRWLTDHRVAWCEIRFDVIAIDWPPGGGAFVRHIEGAF</sequence>
<dbReference type="Proteomes" id="UP000249915">
    <property type="component" value="Unassembled WGS sequence"/>
</dbReference>
<dbReference type="PANTHER" id="PTHR34039">
    <property type="entry name" value="UPF0102 PROTEIN YRAN"/>
    <property type="match status" value="1"/>
</dbReference>
<comment type="similarity">
    <text evidence="1 2">Belongs to the UPF0102 family.</text>
</comment>
<dbReference type="PANTHER" id="PTHR34039:SF1">
    <property type="entry name" value="UPF0102 PROTEIN YRAN"/>
    <property type="match status" value="1"/>
</dbReference>
<evidence type="ECO:0000313" key="4">
    <source>
        <dbReference type="Proteomes" id="UP000249915"/>
    </source>
</evidence>
<dbReference type="InterPro" id="IPR003509">
    <property type="entry name" value="UPF0102_YraN-like"/>
</dbReference>
<gene>
    <name evidence="3" type="ORF">BAY60_11795</name>
</gene>
<evidence type="ECO:0000313" key="3">
    <source>
        <dbReference type="EMBL" id="PXY28329.1"/>
    </source>
</evidence>
<dbReference type="SUPFAM" id="SSF52980">
    <property type="entry name" value="Restriction endonuclease-like"/>
    <property type="match status" value="1"/>
</dbReference>
<dbReference type="NCBIfam" id="NF009154">
    <property type="entry name" value="PRK12497.3-3"/>
    <property type="match status" value="1"/>
</dbReference>
<protein>
    <recommendedName>
        <fullName evidence="2">UPF0102 protein BAY60_11795</fullName>
    </recommendedName>
</protein>
<evidence type="ECO:0000256" key="2">
    <source>
        <dbReference type="HAMAP-Rule" id="MF_00048"/>
    </source>
</evidence>
<dbReference type="GO" id="GO:0003676">
    <property type="term" value="F:nucleic acid binding"/>
    <property type="evidence" value="ECO:0007669"/>
    <property type="project" value="InterPro"/>
</dbReference>
<dbReference type="AlphaFoldDB" id="A0A2V4BFF9"/>
<dbReference type="EMBL" id="MASW01000002">
    <property type="protein sequence ID" value="PXY28329.1"/>
    <property type="molecule type" value="Genomic_DNA"/>
</dbReference>
<proteinExistence type="inferred from homology"/>